<organism evidence="1">
    <name type="scientific">Arundo donax</name>
    <name type="common">Giant reed</name>
    <name type="synonym">Donax arundinaceus</name>
    <dbReference type="NCBI Taxonomy" id="35708"/>
    <lineage>
        <taxon>Eukaryota</taxon>
        <taxon>Viridiplantae</taxon>
        <taxon>Streptophyta</taxon>
        <taxon>Embryophyta</taxon>
        <taxon>Tracheophyta</taxon>
        <taxon>Spermatophyta</taxon>
        <taxon>Magnoliopsida</taxon>
        <taxon>Liliopsida</taxon>
        <taxon>Poales</taxon>
        <taxon>Poaceae</taxon>
        <taxon>PACMAD clade</taxon>
        <taxon>Arundinoideae</taxon>
        <taxon>Arundineae</taxon>
        <taxon>Arundo</taxon>
    </lineage>
</organism>
<dbReference type="AlphaFoldDB" id="A0A0A9C9A3"/>
<dbReference type="EMBL" id="GBRH01229818">
    <property type="protein sequence ID" value="JAD68077.1"/>
    <property type="molecule type" value="Transcribed_RNA"/>
</dbReference>
<sequence length="23" mass="2762">MIQIKCSHILIFTIQYLLPLLIF</sequence>
<evidence type="ECO:0000313" key="1">
    <source>
        <dbReference type="EMBL" id="JAD68077.1"/>
    </source>
</evidence>
<accession>A0A0A9C9A3</accession>
<proteinExistence type="predicted"/>
<protein>
    <submittedName>
        <fullName evidence="1">Uncharacterized protein</fullName>
    </submittedName>
</protein>
<name>A0A0A9C9A3_ARUDO</name>
<reference evidence="1" key="1">
    <citation type="submission" date="2014-09" db="EMBL/GenBank/DDBJ databases">
        <authorList>
            <person name="Magalhaes I.L.F."/>
            <person name="Oliveira U."/>
            <person name="Santos F.R."/>
            <person name="Vidigal T.H.D.A."/>
            <person name="Brescovit A.D."/>
            <person name="Santos A.J."/>
        </authorList>
    </citation>
    <scope>NUCLEOTIDE SEQUENCE</scope>
    <source>
        <tissue evidence="1">Shoot tissue taken approximately 20 cm above the soil surface</tissue>
    </source>
</reference>
<reference evidence="1" key="2">
    <citation type="journal article" date="2015" name="Data Brief">
        <title>Shoot transcriptome of the giant reed, Arundo donax.</title>
        <authorList>
            <person name="Barrero R.A."/>
            <person name="Guerrero F.D."/>
            <person name="Moolhuijzen P."/>
            <person name="Goolsby J.A."/>
            <person name="Tidwell J."/>
            <person name="Bellgard S.E."/>
            <person name="Bellgard M.I."/>
        </authorList>
    </citation>
    <scope>NUCLEOTIDE SEQUENCE</scope>
    <source>
        <tissue evidence="1">Shoot tissue taken approximately 20 cm above the soil surface</tissue>
    </source>
</reference>